<dbReference type="Proteomes" id="UP000006329">
    <property type="component" value="Unassembled WGS sequence"/>
</dbReference>
<reference evidence="1" key="1">
    <citation type="submission" date="2012-10" db="EMBL/GenBank/DDBJ databases">
        <authorList>
            <person name="Harkins D.M."/>
            <person name="Durkin A.S."/>
            <person name="Brinkac L.M."/>
            <person name="Haft D.H."/>
            <person name="Selengut J.D."/>
            <person name="Sanka R."/>
            <person name="DePew J."/>
            <person name="Purushe J."/>
            <person name="Matthias M.A."/>
            <person name="Vinetz J.M."/>
            <person name="Sutton G.G."/>
            <person name="Nierman W.C."/>
            <person name="Fouts D.E."/>
        </authorList>
    </citation>
    <scope>NUCLEOTIDE SEQUENCE [LARGE SCALE GENOMIC DNA]</scope>
    <source>
        <strain evidence="1">MOR084</strain>
    </source>
</reference>
<dbReference type="EMBL" id="AHON02000015">
    <property type="protein sequence ID" value="EKO35208.1"/>
    <property type="molecule type" value="Genomic_DNA"/>
</dbReference>
<dbReference type="AlphaFoldDB" id="A0A0E2BUI3"/>
<accession>A0A0E2BUI3</accession>
<protein>
    <submittedName>
        <fullName evidence="1">Uncharacterized protein</fullName>
    </submittedName>
</protein>
<name>A0A0E2BUI3_9LEPT</name>
<proteinExistence type="predicted"/>
<sequence>MMRKLEKWESIVFTVLVVFFLDPLHAKDPKEAEIRSYSEKYMQEFTVKQPLCSGDPYSQEYRDFEKTYYSENAIHYPGGAYRHYVIDTYHFGSLKKTGNEYWLEIVFDVKGFLKNRKIIKLKEKQKRYLGFIYENSKLKLSSEYAGFFFTEHCVALQDARARERERKQSESLKN</sequence>
<evidence type="ECO:0000313" key="1">
    <source>
        <dbReference type="EMBL" id="EKO35208.1"/>
    </source>
</evidence>
<evidence type="ECO:0000313" key="2">
    <source>
        <dbReference type="Proteomes" id="UP000006329"/>
    </source>
</evidence>
<comment type="caution">
    <text evidence="1">The sequence shown here is derived from an EMBL/GenBank/DDBJ whole genome shotgun (WGS) entry which is preliminary data.</text>
</comment>
<organism evidence="1 2">
    <name type="scientific">Leptospira santarosai str. MOR084</name>
    <dbReference type="NCBI Taxonomy" id="1049984"/>
    <lineage>
        <taxon>Bacteria</taxon>
        <taxon>Pseudomonadati</taxon>
        <taxon>Spirochaetota</taxon>
        <taxon>Spirochaetia</taxon>
        <taxon>Leptospirales</taxon>
        <taxon>Leptospiraceae</taxon>
        <taxon>Leptospira</taxon>
    </lineage>
</organism>
<keyword evidence="2" id="KW-1185">Reference proteome</keyword>
<gene>
    <name evidence="1" type="ORF">LEP1GSC179_3931</name>
</gene>